<reference evidence="7" key="1">
    <citation type="submission" date="2020-07" db="EMBL/GenBank/DDBJ databases">
        <title>Genome sequence and genetic diversity analysis of an under-domesticated orphan crop, white fonio (Digitaria exilis).</title>
        <authorList>
            <person name="Bennetzen J.L."/>
            <person name="Chen S."/>
            <person name="Ma X."/>
            <person name="Wang X."/>
            <person name="Yssel A.E.J."/>
            <person name="Chaluvadi S.R."/>
            <person name="Johnson M."/>
            <person name="Gangashetty P."/>
            <person name="Hamidou F."/>
            <person name="Sanogo M.D."/>
            <person name="Zwaenepoel A."/>
            <person name="Wallace J."/>
            <person name="Van De Peer Y."/>
            <person name="Van Deynze A."/>
        </authorList>
    </citation>
    <scope>NUCLEOTIDE SEQUENCE</scope>
    <source>
        <tissue evidence="7">Leaves</tissue>
    </source>
</reference>
<keyword evidence="4" id="KW-0560">Oxidoreductase</keyword>
<dbReference type="GO" id="GO:0005506">
    <property type="term" value="F:iron ion binding"/>
    <property type="evidence" value="ECO:0007669"/>
    <property type="project" value="InterPro"/>
</dbReference>
<gene>
    <name evidence="7" type="ORF">HU200_004316</name>
    <name evidence="6" type="ORF">HU200_038725</name>
</gene>
<dbReference type="EMBL" id="JACEFO010001924">
    <property type="protein sequence ID" value="KAF8693336.1"/>
    <property type="molecule type" value="Genomic_DNA"/>
</dbReference>
<accession>A0A835KXI5</accession>
<name>A0A835KXI5_9POAL</name>
<dbReference type="Proteomes" id="UP000636709">
    <property type="component" value="Unassembled WGS sequence"/>
</dbReference>
<evidence type="ECO:0000313" key="8">
    <source>
        <dbReference type="Proteomes" id="UP000636709"/>
    </source>
</evidence>
<dbReference type="EMBL" id="JACEFO010000296">
    <property type="protein sequence ID" value="KAF8775702.1"/>
    <property type="molecule type" value="Genomic_DNA"/>
</dbReference>
<protein>
    <recommendedName>
        <fullName evidence="9">Cytochrome P450</fullName>
    </recommendedName>
</protein>
<dbReference type="InterPro" id="IPR036396">
    <property type="entry name" value="Cyt_P450_sf"/>
</dbReference>
<organism evidence="7 8">
    <name type="scientific">Digitaria exilis</name>
    <dbReference type="NCBI Taxonomy" id="1010633"/>
    <lineage>
        <taxon>Eukaryota</taxon>
        <taxon>Viridiplantae</taxon>
        <taxon>Streptophyta</taxon>
        <taxon>Embryophyta</taxon>
        <taxon>Tracheophyta</taxon>
        <taxon>Spermatophyta</taxon>
        <taxon>Magnoliopsida</taxon>
        <taxon>Liliopsida</taxon>
        <taxon>Poales</taxon>
        <taxon>Poaceae</taxon>
        <taxon>PACMAD clade</taxon>
        <taxon>Panicoideae</taxon>
        <taxon>Panicodae</taxon>
        <taxon>Paniceae</taxon>
        <taxon>Anthephorinae</taxon>
        <taxon>Digitaria</taxon>
    </lineage>
</organism>
<dbReference type="AlphaFoldDB" id="A0A835KXI5"/>
<keyword evidence="2" id="KW-0349">Heme</keyword>
<dbReference type="Gene3D" id="1.10.630.10">
    <property type="entry name" value="Cytochrome P450"/>
    <property type="match status" value="1"/>
</dbReference>
<evidence type="ECO:0000256" key="4">
    <source>
        <dbReference type="ARBA" id="ARBA00023002"/>
    </source>
</evidence>
<keyword evidence="8" id="KW-1185">Reference proteome</keyword>
<dbReference type="OrthoDB" id="682478at2759"/>
<evidence type="ECO:0000313" key="7">
    <source>
        <dbReference type="EMBL" id="KAF8775702.1"/>
    </source>
</evidence>
<keyword evidence="3" id="KW-0479">Metal-binding</keyword>
<dbReference type="PANTHER" id="PTHR47944">
    <property type="entry name" value="CYTOCHROME P450 98A9"/>
    <property type="match status" value="1"/>
</dbReference>
<dbReference type="Gramene" id="Dexi1B01G0015080.1">
    <property type="protein sequence ID" value="Dexi1B01G0015080.1:cds"/>
    <property type="gene ID" value="Dexi1B01G0015080"/>
</dbReference>
<evidence type="ECO:0000256" key="3">
    <source>
        <dbReference type="ARBA" id="ARBA00022723"/>
    </source>
</evidence>
<keyword evidence="5" id="KW-0408">Iron</keyword>
<dbReference type="SUPFAM" id="SSF48264">
    <property type="entry name" value="Cytochrome P450"/>
    <property type="match status" value="1"/>
</dbReference>
<evidence type="ECO:0000256" key="1">
    <source>
        <dbReference type="ARBA" id="ARBA00010617"/>
    </source>
</evidence>
<dbReference type="Pfam" id="PF00067">
    <property type="entry name" value="p450"/>
    <property type="match status" value="1"/>
</dbReference>
<comment type="similarity">
    <text evidence="1">Belongs to the cytochrome P450 family.</text>
</comment>
<evidence type="ECO:0000256" key="2">
    <source>
        <dbReference type="ARBA" id="ARBA00022617"/>
    </source>
</evidence>
<proteinExistence type="inferred from homology"/>
<evidence type="ECO:0008006" key="9">
    <source>
        <dbReference type="Google" id="ProtNLM"/>
    </source>
</evidence>
<dbReference type="InterPro" id="IPR001128">
    <property type="entry name" value="Cyt_P450"/>
</dbReference>
<dbReference type="GO" id="GO:0020037">
    <property type="term" value="F:heme binding"/>
    <property type="evidence" value="ECO:0007669"/>
    <property type="project" value="InterPro"/>
</dbReference>
<sequence length="140" mass="15952">MEELPPLLLTFLAVVLAAVILRRTLNASRRAYNLPPGPRPWPVIGNFNLIGALPHRSIHKLSNKYGELMHLRFGSRSVVIGSSADMARLFLRTHDLLFLDRPRTAAGKHTTYNYADITWSPYEAYWRHAQSSDDQDRSII</sequence>
<dbReference type="PANTHER" id="PTHR47944:SF1">
    <property type="entry name" value="OS08G0456200 PROTEIN"/>
    <property type="match status" value="1"/>
</dbReference>
<evidence type="ECO:0000256" key="5">
    <source>
        <dbReference type="ARBA" id="ARBA00023004"/>
    </source>
</evidence>
<dbReference type="GO" id="GO:0004497">
    <property type="term" value="F:monooxygenase activity"/>
    <property type="evidence" value="ECO:0007669"/>
    <property type="project" value="InterPro"/>
</dbReference>
<comment type="caution">
    <text evidence="7">The sequence shown here is derived from an EMBL/GenBank/DDBJ whole genome shotgun (WGS) entry which is preliminary data.</text>
</comment>
<evidence type="ECO:0000313" key="6">
    <source>
        <dbReference type="EMBL" id="KAF8693336.1"/>
    </source>
</evidence>
<dbReference type="GO" id="GO:0016705">
    <property type="term" value="F:oxidoreductase activity, acting on paired donors, with incorporation or reduction of molecular oxygen"/>
    <property type="evidence" value="ECO:0007669"/>
    <property type="project" value="InterPro"/>
</dbReference>